<organism evidence="1 2">
    <name type="scientific">Enterocloster clostridioformis</name>
    <dbReference type="NCBI Taxonomy" id="1531"/>
    <lineage>
        <taxon>Bacteria</taxon>
        <taxon>Bacillati</taxon>
        <taxon>Bacillota</taxon>
        <taxon>Clostridia</taxon>
        <taxon>Lachnospirales</taxon>
        <taxon>Lachnospiraceae</taxon>
        <taxon>Enterocloster</taxon>
    </lineage>
</organism>
<name>A0A1I0KAC1_9FIRM</name>
<dbReference type="AlphaFoldDB" id="A0A1I0KAC1"/>
<gene>
    <name evidence="1" type="ORF">SAMN05216521_11097</name>
</gene>
<evidence type="ECO:0000313" key="2">
    <source>
        <dbReference type="Proteomes" id="UP000182121"/>
    </source>
</evidence>
<dbReference type="RefSeq" id="WP_027640400.1">
    <property type="nucleotide sequence ID" value="NZ_CARCJL010000057.1"/>
</dbReference>
<dbReference type="Proteomes" id="UP000182121">
    <property type="component" value="Unassembled WGS sequence"/>
</dbReference>
<sequence>MVVLKNIKKTQDDISADYYPEGGEPKGFMRMRLSDGEVVEHDRAGMMAPAHVRYELARLSKSENPPEEKTVLWY</sequence>
<accession>A0A1I0KAC1</accession>
<evidence type="ECO:0000313" key="1">
    <source>
        <dbReference type="EMBL" id="SEU20992.1"/>
    </source>
</evidence>
<comment type="caution">
    <text evidence="1">The sequence shown here is derived from an EMBL/GenBank/DDBJ whole genome shotgun (WGS) entry which is preliminary data.</text>
</comment>
<protein>
    <submittedName>
        <fullName evidence="1">Uncharacterized protein</fullName>
    </submittedName>
</protein>
<reference evidence="1 2" key="1">
    <citation type="submission" date="2016-10" db="EMBL/GenBank/DDBJ databases">
        <authorList>
            <person name="Varghese N."/>
            <person name="Submissions S."/>
        </authorList>
    </citation>
    <scope>NUCLEOTIDE SEQUENCE [LARGE SCALE GENOMIC DNA]</scope>
    <source>
        <strain evidence="1 2">NLAE-zl-C196</strain>
    </source>
</reference>
<dbReference type="EMBL" id="FOIO01000109">
    <property type="protein sequence ID" value="SEU20992.1"/>
    <property type="molecule type" value="Genomic_DNA"/>
</dbReference>
<proteinExistence type="predicted"/>